<dbReference type="CDD" id="cd02440">
    <property type="entry name" value="AdoMet_MTases"/>
    <property type="match status" value="1"/>
</dbReference>
<dbReference type="SUPFAM" id="SSF53335">
    <property type="entry name" value="S-adenosyl-L-methionine-dependent methyltransferases"/>
    <property type="match status" value="1"/>
</dbReference>
<dbReference type="AlphaFoldDB" id="A0A9P1CFC6"/>
<reference evidence="2" key="1">
    <citation type="submission" date="2022-10" db="EMBL/GenBank/DDBJ databases">
        <authorList>
            <person name="Chen Y."/>
            <person name="Dougan E. K."/>
            <person name="Chan C."/>
            <person name="Rhodes N."/>
            <person name="Thang M."/>
        </authorList>
    </citation>
    <scope>NUCLEOTIDE SEQUENCE</scope>
</reference>
<accession>A0A9P1CFC6</accession>
<dbReference type="OrthoDB" id="542683at2759"/>
<dbReference type="EMBL" id="CAMXCT010001480">
    <property type="protein sequence ID" value="CAI3990475.1"/>
    <property type="molecule type" value="Genomic_DNA"/>
</dbReference>
<name>A0A9P1CFC6_9DINO</name>
<dbReference type="Pfam" id="PF13649">
    <property type="entry name" value="Methyltransf_25"/>
    <property type="match status" value="1"/>
</dbReference>
<protein>
    <recommendedName>
        <fullName evidence="1">Methyltransferase domain-containing protein</fullName>
    </recommendedName>
</protein>
<sequence>MVTVRLCGRTREYRRLAARWSSGDRMEPWLLEIGCHEGITSSLLARRNQGRVLAVDRSAQAVEKAKRRFPSLHLAVLDVASPRWKEDLGSELDALGSSWRHVACCFVDLGGDARLSDVLRALGSLGAVEAAEEGQPTPDLVVKSEALLRLYRNSQIGVGFYRYGGELDCELGTNHQLNAVLKSGANCQTLQ</sequence>
<comment type="caution">
    <text evidence="2">The sequence shown here is derived from an EMBL/GenBank/DDBJ whole genome shotgun (WGS) entry which is preliminary data.</text>
</comment>
<dbReference type="EMBL" id="CAMXCT030001480">
    <property type="protein sequence ID" value="CAL4777787.1"/>
    <property type="molecule type" value="Genomic_DNA"/>
</dbReference>
<dbReference type="InterPro" id="IPR029063">
    <property type="entry name" value="SAM-dependent_MTases_sf"/>
</dbReference>
<dbReference type="EMBL" id="CAMXCT020001480">
    <property type="protein sequence ID" value="CAL1143850.1"/>
    <property type="molecule type" value="Genomic_DNA"/>
</dbReference>
<evidence type="ECO:0000313" key="3">
    <source>
        <dbReference type="EMBL" id="CAL1143850.1"/>
    </source>
</evidence>
<evidence type="ECO:0000259" key="1">
    <source>
        <dbReference type="Pfam" id="PF13649"/>
    </source>
</evidence>
<feature type="domain" description="Methyltransferase" evidence="1">
    <location>
        <begin position="31"/>
        <end position="79"/>
    </location>
</feature>
<reference evidence="3" key="2">
    <citation type="submission" date="2024-04" db="EMBL/GenBank/DDBJ databases">
        <authorList>
            <person name="Chen Y."/>
            <person name="Shah S."/>
            <person name="Dougan E. K."/>
            <person name="Thang M."/>
            <person name="Chan C."/>
        </authorList>
    </citation>
    <scope>NUCLEOTIDE SEQUENCE [LARGE SCALE GENOMIC DNA]</scope>
</reference>
<proteinExistence type="predicted"/>
<dbReference type="Gene3D" id="3.40.50.150">
    <property type="entry name" value="Vaccinia Virus protein VP39"/>
    <property type="match status" value="1"/>
</dbReference>
<evidence type="ECO:0000313" key="2">
    <source>
        <dbReference type="EMBL" id="CAI3990475.1"/>
    </source>
</evidence>
<evidence type="ECO:0000313" key="4">
    <source>
        <dbReference type="Proteomes" id="UP001152797"/>
    </source>
</evidence>
<dbReference type="Proteomes" id="UP001152797">
    <property type="component" value="Unassembled WGS sequence"/>
</dbReference>
<feature type="non-terminal residue" evidence="2">
    <location>
        <position position="191"/>
    </location>
</feature>
<gene>
    <name evidence="2" type="ORF">C1SCF055_LOCUS17460</name>
</gene>
<dbReference type="InterPro" id="IPR041698">
    <property type="entry name" value="Methyltransf_25"/>
</dbReference>
<organism evidence="2">
    <name type="scientific">Cladocopium goreaui</name>
    <dbReference type="NCBI Taxonomy" id="2562237"/>
    <lineage>
        <taxon>Eukaryota</taxon>
        <taxon>Sar</taxon>
        <taxon>Alveolata</taxon>
        <taxon>Dinophyceae</taxon>
        <taxon>Suessiales</taxon>
        <taxon>Symbiodiniaceae</taxon>
        <taxon>Cladocopium</taxon>
    </lineage>
</organism>
<keyword evidence="4" id="KW-1185">Reference proteome</keyword>